<dbReference type="InterPro" id="IPR016024">
    <property type="entry name" value="ARM-type_fold"/>
</dbReference>
<organism evidence="10 11">
    <name type="scientific">Salvator merianae</name>
    <name type="common">Argentine black and white tegu</name>
    <name type="synonym">Tupinambis merianae</name>
    <dbReference type="NCBI Taxonomy" id="96440"/>
    <lineage>
        <taxon>Eukaryota</taxon>
        <taxon>Metazoa</taxon>
        <taxon>Chordata</taxon>
        <taxon>Craniata</taxon>
        <taxon>Vertebrata</taxon>
        <taxon>Euteleostomi</taxon>
        <taxon>Lepidosauria</taxon>
        <taxon>Squamata</taxon>
        <taxon>Bifurcata</taxon>
        <taxon>Unidentata</taxon>
        <taxon>Episquamata</taxon>
        <taxon>Laterata</taxon>
        <taxon>Teiioidea</taxon>
        <taxon>Teiidae</taxon>
        <taxon>Salvator</taxon>
    </lineage>
</organism>
<dbReference type="InterPro" id="IPR001494">
    <property type="entry name" value="Importin-beta_N"/>
</dbReference>
<dbReference type="PANTHER" id="PTHR10997">
    <property type="entry name" value="IMPORTIN-7, 8, 11"/>
    <property type="match status" value="1"/>
</dbReference>
<dbReference type="InterPro" id="IPR013713">
    <property type="entry name" value="XPO2_central"/>
</dbReference>
<dbReference type="FunFam" id="1.25.10.10:FF:000053">
    <property type="entry name" value="Importin 7"/>
    <property type="match status" value="1"/>
</dbReference>
<dbReference type="GO" id="GO:0005635">
    <property type="term" value="C:nuclear envelope"/>
    <property type="evidence" value="ECO:0007669"/>
    <property type="project" value="TreeGrafter"/>
</dbReference>
<evidence type="ECO:0000256" key="1">
    <source>
        <dbReference type="ARBA" id="ARBA00004123"/>
    </source>
</evidence>
<evidence type="ECO:0000313" key="11">
    <source>
        <dbReference type="Proteomes" id="UP000694421"/>
    </source>
</evidence>
<evidence type="ECO:0000256" key="4">
    <source>
        <dbReference type="ARBA" id="ARBA00022448"/>
    </source>
</evidence>
<evidence type="ECO:0000256" key="7">
    <source>
        <dbReference type="ARBA" id="ARBA00023242"/>
    </source>
</evidence>
<dbReference type="AlphaFoldDB" id="A0A8D0DRV7"/>
<keyword evidence="6" id="KW-0653">Protein transport</keyword>
<feature type="region of interest" description="Disordered" evidence="8">
    <location>
        <begin position="837"/>
        <end position="898"/>
    </location>
</feature>
<keyword evidence="7" id="KW-0539">Nucleus</keyword>
<dbReference type="GO" id="GO:0031267">
    <property type="term" value="F:small GTPase binding"/>
    <property type="evidence" value="ECO:0007669"/>
    <property type="project" value="InterPro"/>
</dbReference>
<evidence type="ECO:0000256" key="8">
    <source>
        <dbReference type="SAM" id="MobiDB-lite"/>
    </source>
</evidence>
<dbReference type="SUPFAM" id="SSF48371">
    <property type="entry name" value="ARM repeat"/>
    <property type="match status" value="1"/>
</dbReference>
<keyword evidence="4" id="KW-0813">Transport</keyword>
<dbReference type="Pfam" id="PF08506">
    <property type="entry name" value="Cse1"/>
    <property type="match status" value="1"/>
</dbReference>
<dbReference type="PANTHER" id="PTHR10997:SF26">
    <property type="entry name" value="IMPORTIN-8"/>
    <property type="match status" value="1"/>
</dbReference>
<accession>A0A8D0DRV7</accession>
<feature type="domain" description="Importin N-terminal" evidence="9">
    <location>
        <begin position="22"/>
        <end position="102"/>
    </location>
</feature>
<dbReference type="Ensembl" id="ENSSMRT00000024428.1">
    <property type="protein sequence ID" value="ENSSMRP00000020852.1"/>
    <property type="gene ID" value="ENSSMRG00000016216.1"/>
</dbReference>
<name>A0A8D0DRV7_SALMN</name>
<proteinExistence type="inferred from homology"/>
<comment type="similarity">
    <text evidence="3">Belongs to the importin beta family.</text>
</comment>
<feature type="compositionally biased region" description="Acidic residues" evidence="8">
    <location>
        <begin position="884"/>
        <end position="898"/>
    </location>
</feature>
<keyword evidence="5" id="KW-0963">Cytoplasm</keyword>
<dbReference type="PROSITE" id="PS50166">
    <property type="entry name" value="IMPORTIN_B_NT"/>
    <property type="match status" value="1"/>
</dbReference>
<dbReference type="InterPro" id="IPR058669">
    <property type="entry name" value="TPR_IPO7/11-like"/>
</dbReference>
<protein>
    <submittedName>
        <fullName evidence="10">Importin 8</fullName>
    </submittedName>
</protein>
<evidence type="ECO:0000313" key="10">
    <source>
        <dbReference type="Ensembl" id="ENSSMRP00000020852.1"/>
    </source>
</evidence>
<evidence type="ECO:0000256" key="3">
    <source>
        <dbReference type="ARBA" id="ARBA00007991"/>
    </source>
</evidence>
<dbReference type="Proteomes" id="UP000694421">
    <property type="component" value="Unplaced"/>
</dbReference>
<dbReference type="SMART" id="SM00913">
    <property type="entry name" value="IBN_N"/>
    <property type="match status" value="1"/>
</dbReference>
<feature type="compositionally biased region" description="Acidic residues" evidence="8">
    <location>
        <begin position="854"/>
        <end position="866"/>
    </location>
</feature>
<dbReference type="Pfam" id="PF03810">
    <property type="entry name" value="IBN_N"/>
    <property type="match status" value="1"/>
</dbReference>
<reference evidence="10" key="1">
    <citation type="submission" date="2025-08" db="UniProtKB">
        <authorList>
            <consortium name="Ensembl"/>
        </authorList>
    </citation>
    <scope>IDENTIFICATION</scope>
</reference>
<evidence type="ECO:0000256" key="6">
    <source>
        <dbReference type="ARBA" id="ARBA00022927"/>
    </source>
</evidence>
<dbReference type="Gene3D" id="1.25.10.10">
    <property type="entry name" value="Leucine-rich Repeat Variant"/>
    <property type="match status" value="1"/>
</dbReference>
<dbReference type="GO" id="GO:0005829">
    <property type="term" value="C:cytosol"/>
    <property type="evidence" value="ECO:0007669"/>
    <property type="project" value="TreeGrafter"/>
</dbReference>
<reference evidence="10" key="2">
    <citation type="submission" date="2025-09" db="UniProtKB">
        <authorList>
            <consortium name="Ensembl"/>
        </authorList>
    </citation>
    <scope>IDENTIFICATION</scope>
</reference>
<evidence type="ECO:0000256" key="2">
    <source>
        <dbReference type="ARBA" id="ARBA00004496"/>
    </source>
</evidence>
<evidence type="ECO:0000256" key="5">
    <source>
        <dbReference type="ARBA" id="ARBA00022490"/>
    </source>
</evidence>
<comment type="subcellular location">
    <subcellularLocation>
        <location evidence="2">Cytoplasm</location>
    </subcellularLocation>
    <subcellularLocation>
        <location evidence="1">Nucleus</location>
    </subcellularLocation>
</comment>
<feature type="compositionally biased region" description="Basic and acidic residues" evidence="8">
    <location>
        <begin position="840"/>
        <end position="853"/>
    </location>
</feature>
<dbReference type="Pfam" id="PF25758">
    <property type="entry name" value="TPR_IPO11"/>
    <property type="match status" value="1"/>
</dbReference>
<evidence type="ECO:0000259" key="9">
    <source>
        <dbReference type="PROSITE" id="PS50166"/>
    </source>
</evidence>
<keyword evidence="11" id="KW-1185">Reference proteome</keyword>
<dbReference type="GeneTree" id="ENSGT00940000158848"/>
<dbReference type="InterPro" id="IPR011989">
    <property type="entry name" value="ARM-like"/>
</dbReference>
<dbReference type="GO" id="GO:0006606">
    <property type="term" value="P:protein import into nucleus"/>
    <property type="evidence" value="ECO:0007669"/>
    <property type="project" value="TreeGrafter"/>
</dbReference>
<sequence length="1001" mass="115108">MDPNRIIQALKGTIDPKLRLAAENELNQSYKIINFAPSLLQIIVSDQVEFPVRQAAAIYLKNMVTQYWPDREPPPGEVIFPFNIHENDRQQIRDNIVEGIIRSPDLVRAQLTMCLRAIIKHDFPGHWTAVVDKIGYYLQSSNSGNWLGSLLCLYQLVKTYEYKKAEERDPLIAAMQIFLPRIQQQMIQLLPDNSHYSVLLQKQILKIFYALVQYALPLQLVNNQTMTQWMEIFRTVIDRSVPPETLQIDEDDRPELVWWKCKKWALRIVTRLFERYGSPGNVTKEYFEFSEFFLKTYAVGIQQVLLKILDQYRQKEYVAPRILQQALNFLNQGIHHCLTWKQMKPHMQSLCEEVIFSLMCYKDDDEELWQEDPYEYIRMKFDVFEDYASPTTAAQILLYTAAKKRKEVLPKMMSFCYQILTEPNTDPRKKDGALHVIGSLADILLKKSIFKDQMELMLQNHVFPLFMSNLGYLRARSCWTLHSFSSLKFHNELNLRNAVELTKKSLIDDKEMPVKVEAAIALQSLISHQEQAKEYIKPYIRPVMQELLLVVRETENDDLTNVIQKLICEYSQEVSSIAVEMTQHLAEIFGKVLQSEEYEEMEDKTVMAMGILHTIDTILTVVQDHKEITHQLESICLQIIGLVLQKHVIDMMPLLHNYVTVDTDTLLSNPKNLEIIYTMCKKVLTGDAGEDAECHAAKLLEVIILQCKGRGIDQCIPLFVEAVLERLTRGVKTSELRTMCLQVAIAALYYNPELLLHTLENIRFPHNPEPITAQFINQWMNDTDCFLGLHDRKMCIIGLSILMGLPNRPPAVEAVAGQIVPSILLLFLGLKHACATRQQPEQEEHPKVEKNDAEENEEIPSDEEEVNQISQEMQENHAGGGGEVGEEDDDDDDDDDWDDEALEETALEGFSTPIDLEDGVDEYQFFTQALLVVQSQDAAWYHLLTAPLSNDQKNQLQEICASAEHRRSSAESKRIEQQMGFSFDNKGLVSAFNFGNAPGNN</sequence>